<evidence type="ECO:0000313" key="7">
    <source>
        <dbReference type="Proteomes" id="UP000694392"/>
    </source>
</evidence>
<dbReference type="AlphaFoldDB" id="A0A8D0GMR2"/>
<comment type="subcellular location">
    <subcellularLocation>
        <location evidence="1">Membrane</location>
        <topology evidence="1">Multi-pass membrane protein</topology>
    </subcellularLocation>
</comment>
<organism evidence="6 7">
    <name type="scientific">Sphenodon punctatus</name>
    <name type="common">Tuatara</name>
    <name type="synonym">Hatteria punctata</name>
    <dbReference type="NCBI Taxonomy" id="8508"/>
    <lineage>
        <taxon>Eukaryota</taxon>
        <taxon>Metazoa</taxon>
        <taxon>Chordata</taxon>
        <taxon>Craniata</taxon>
        <taxon>Vertebrata</taxon>
        <taxon>Euteleostomi</taxon>
        <taxon>Lepidosauria</taxon>
        <taxon>Sphenodontia</taxon>
        <taxon>Sphenodontidae</taxon>
        <taxon>Sphenodon</taxon>
    </lineage>
</organism>
<sequence length="171" mass="18993">MAVSYIMLLLLRLLLGAALAGTFLTLYVARLELCDPPHRLMVTMVAGGFWVAGELLAPGLAVLCKDWRFLQGALALLLALLASCWSCPSLFPESARWLLATRQLEKGKRVLRRLAEGNGAHLEEDFYSQENLFAELDSLSTGVPQPRYHLICEVFSTRVIWKNSLILGFTA</sequence>
<evidence type="ECO:0000256" key="1">
    <source>
        <dbReference type="ARBA" id="ARBA00004141"/>
    </source>
</evidence>
<dbReference type="GO" id="GO:0022857">
    <property type="term" value="F:transmembrane transporter activity"/>
    <property type="evidence" value="ECO:0007669"/>
    <property type="project" value="InterPro"/>
</dbReference>
<dbReference type="Gene3D" id="1.20.1250.20">
    <property type="entry name" value="MFS general substrate transporter like domains"/>
    <property type="match status" value="1"/>
</dbReference>
<name>A0A8D0GMR2_SPHPU</name>
<feature type="transmembrane region" description="Helical" evidence="5">
    <location>
        <begin position="40"/>
        <end position="63"/>
    </location>
</feature>
<keyword evidence="3 5" id="KW-1133">Transmembrane helix</keyword>
<evidence type="ECO:0000256" key="2">
    <source>
        <dbReference type="ARBA" id="ARBA00022692"/>
    </source>
</evidence>
<reference evidence="6" key="2">
    <citation type="submission" date="2025-09" db="UniProtKB">
        <authorList>
            <consortium name="Ensembl"/>
        </authorList>
    </citation>
    <scope>IDENTIFICATION</scope>
</reference>
<evidence type="ECO:0000313" key="6">
    <source>
        <dbReference type="Ensembl" id="ENSSPUP00000008971.1"/>
    </source>
</evidence>
<dbReference type="Ensembl" id="ENSSPUT00000009572.1">
    <property type="protein sequence ID" value="ENSSPUP00000008971.1"/>
    <property type="gene ID" value="ENSSPUG00000007001.1"/>
</dbReference>
<accession>A0A8D0GMR2</accession>
<dbReference type="InterPro" id="IPR005828">
    <property type="entry name" value="MFS_sugar_transport-like"/>
</dbReference>
<dbReference type="GO" id="GO:0016020">
    <property type="term" value="C:membrane"/>
    <property type="evidence" value="ECO:0007669"/>
    <property type="project" value="UniProtKB-SubCell"/>
</dbReference>
<feature type="transmembrane region" description="Helical" evidence="5">
    <location>
        <begin position="69"/>
        <end position="91"/>
    </location>
</feature>
<keyword evidence="2 5" id="KW-0812">Transmembrane</keyword>
<dbReference type="Proteomes" id="UP000694392">
    <property type="component" value="Unplaced"/>
</dbReference>
<dbReference type="PANTHER" id="PTHR24064">
    <property type="entry name" value="SOLUTE CARRIER FAMILY 22 MEMBER"/>
    <property type="match status" value="1"/>
</dbReference>
<keyword evidence="4 5" id="KW-0472">Membrane</keyword>
<proteinExistence type="predicted"/>
<reference evidence="6" key="1">
    <citation type="submission" date="2025-08" db="UniProtKB">
        <authorList>
            <consortium name="Ensembl"/>
        </authorList>
    </citation>
    <scope>IDENTIFICATION</scope>
</reference>
<dbReference type="SUPFAM" id="SSF103473">
    <property type="entry name" value="MFS general substrate transporter"/>
    <property type="match status" value="1"/>
</dbReference>
<keyword evidence="7" id="KW-1185">Reference proteome</keyword>
<evidence type="ECO:0000256" key="4">
    <source>
        <dbReference type="ARBA" id="ARBA00023136"/>
    </source>
</evidence>
<evidence type="ECO:0000256" key="5">
    <source>
        <dbReference type="SAM" id="Phobius"/>
    </source>
</evidence>
<dbReference type="GeneTree" id="ENSGT00940000162670"/>
<evidence type="ECO:0000256" key="3">
    <source>
        <dbReference type="ARBA" id="ARBA00022989"/>
    </source>
</evidence>
<dbReference type="InterPro" id="IPR036259">
    <property type="entry name" value="MFS_trans_sf"/>
</dbReference>
<protein>
    <recommendedName>
        <fullName evidence="8">Solute carrier family 22 member 31</fullName>
    </recommendedName>
</protein>
<feature type="transmembrane region" description="Helical" evidence="5">
    <location>
        <begin position="6"/>
        <end position="28"/>
    </location>
</feature>
<evidence type="ECO:0008006" key="8">
    <source>
        <dbReference type="Google" id="ProtNLM"/>
    </source>
</evidence>
<dbReference type="Pfam" id="PF00083">
    <property type="entry name" value="Sugar_tr"/>
    <property type="match status" value="1"/>
</dbReference>